<evidence type="ECO:0000259" key="3">
    <source>
        <dbReference type="PROSITE" id="PS50222"/>
    </source>
</evidence>
<dbReference type="InterPro" id="IPR011992">
    <property type="entry name" value="EF-hand-dom_pair"/>
</dbReference>
<dbReference type="AlphaFoldDB" id="A0A0G4IG36"/>
<sequence length="208" mass="22168">MGCAGSKAAAAASPKIAGGAVPPVPGAPIQPPGVTVTPELVKIKATIEKMFALPEWTSMLERGFAHYDVDGSGQMDTGEMKKAMATLQKGVVNDFFPEIKLPPVDDSLVDANMKLYDANKNGTLSLKEYIAFSNSYLVGLIVKGGGEYVKAGKSLDPVVKKIELRTSQLQEATKKQKAAEAEAKKDVGSASRPNPNSKRPPKRIQKKE</sequence>
<dbReference type="InterPro" id="IPR018247">
    <property type="entry name" value="EF_Hand_1_Ca_BS"/>
</dbReference>
<gene>
    <name evidence="4" type="ORF">Cvel_14102</name>
</gene>
<proteinExistence type="predicted"/>
<feature type="domain" description="EF-hand" evidence="3">
    <location>
        <begin position="55"/>
        <end position="90"/>
    </location>
</feature>
<evidence type="ECO:0000256" key="1">
    <source>
        <dbReference type="ARBA" id="ARBA00022837"/>
    </source>
</evidence>
<organism evidence="4">
    <name type="scientific">Chromera velia CCMP2878</name>
    <dbReference type="NCBI Taxonomy" id="1169474"/>
    <lineage>
        <taxon>Eukaryota</taxon>
        <taxon>Sar</taxon>
        <taxon>Alveolata</taxon>
        <taxon>Colpodellida</taxon>
        <taxon>Chromeraceae</taxon>
        <taxon>Chromera</taxon>
    </lineage>
</organism>
<dbReference type="GO" id="GO:0005509">
    <property type="term" value="F:calcium ion binding"/>
    <property type="evidence" value="ECO:0007669"/>
    <property type="project" value="InterPro"/>
</dbReference>
<dbReference type="Gene3D" id="1.10.238.10">
    <property type="entry name" value="EF-hand"/>
    <property type="match status" value="1"/>
</dbReference>
<dbReference type="PhylomeDB" id="A0A0G4IG36"/>
<dbReference type="SUPFAM" id="SSF47473">
    <property type="entry name" value="EF-hand"/>
    <property type="match status" value="1"/>
</dbReference>
<dbReference type="InterPro" id="IPR002048">
    <property type="entry name" value="EF_hand_dom"/>
</dbReference>
<feature type="compositionally biased region" description="Basic residues" evidence="2">
    <location>
        <begin position="199"/>
        <end position="208"/>
    </location>
</feature>
<dbReference type="VEuPathDB" id="CryptoDB:Cvel_14102"/>
<dbReference type="PROSITE" id="PS50222">
    <property type="entry name" value="EF_HAND_2"/>
    <property type="match status" value="2"/>
</dbReference>
<name>A0A0G4IG36_9ALVE</name>
<keyword evidence="1" id="KW-0106">Calcium</keyword>
<dbReference type="CDD" id="cd00051">
    <property type="entry name" value="EFh"/>
    <property type="match status" value="1"/>
</dbReference>
<reference evidence="4" key="1">
    <citation type="submission" date="2014-11" db="EMBL/GenBank/DDBJ databases">
        <authorList>
            <person name="Otto D Thomas"/>
            <person name="Naeem Raeece"/>
        </authorList>
    </citation>
    <scope>NUCLEOTIDE SEQUENCE</scope>
</reference>
<feature type="region of interest" description="Disordered" evidence="2">
    <location>
        <begin position="170"/>
        <end position="208"/>
    </location>
</feature>
<feature type="compositionally biased region" description="Basic and acidic residues" evidence="2">
    <location>
        <begin position="172"/>
        <end position="187"/>
    </location>
</feature>
<dbReference type="EMBL" id="CDMZ01005944">
    <property type="protein sequence ID" value="CEM56130.1"/>
    <property type="molecule type" value="Genomic_DNA"/>
</dbReference>
<dbReference type="PROSITE" id="PS00018">
    <property type="entry name" value="EF_HAND_1"/>
    <property type="match status" value="2"/>
</dbReference>
<accession>A0A0G4IG36</accession>
<protein>
    <recommendedName>
        <fullName evidence="3">EF-hand domain-containing protein</fullName>
    </recommendedName>
</protein>
<evidence type="ECO:0000256" key="2">
    <source>
        <dbReference type="SAM" id="MobiDB-lite"/>
    </source>
</evidence>
<feature type="domain" description="EF-hand" evidence="3">
    <location>
        <begin position="104"/>
        <end position="139"/>
    </location>
</feature>
<evidence type="ECO:0000313" key="4">
    <source>
        <dbReference type="EMBL" id="CEM56130.1"/>
    </source>
</evidence>
<dbReference type="SMART" id="SM00054">
    <property type="entry name" value="EFh"/>
    <property type="match status" value="2"/>
</dbReference>
<dbReference type="Pfam" id="PF13499">
    <property type="entry name" value="EF-hand_7"/>
    <property type="match status" value="1"/>
</dbReference>